<dbReference type="Proteomes" id="UP000026962">
    <property type="component" value="Chromosome 6"/>
</dbReference>
<evidence type="ECO:0000313" key="1">
    <source>
        <dbReference type="EnsemblPlants" id="OPUNC06G12870.1"/>
    </source>
</evidence>
<keyword evidence="2" id="KW-1185">Reference proteome</keyword>
<dbReference type="Gramene" id="OPUNC06G12870.1">
    <property type="protein sequence ID" value="OPUNC06G12870.1"/>
    <property type="gene ID" value="OPUNC06G12870"/>
</dbReference>
<dbReference type="OMA" id="WKMIFEK"/>
<reference evidence="1" key="1">
    <citation type="submission" date="2015-04" db="UniProtKB">
        <authorList>
            <consortium name="EnsemblPlants"/>
        </authorList>
    </citation>
    <scope>IDENTIFICATION</scope>
</reference>
<dbReference type="AlphaFoldDB" id="A0A0E0LBA6"/>
<proteinExistence type="predicted"/>
<organism evidence="1">
    <name type="scientific">Oryza punctata</name>
    <name type="common">Red rice</name>
    <dbReference type="NCBI Taxonomy" id="4537"/>
    <lineage>
        <taxon>Eukaryota</taxon>
        <taxon>Viridiplantae</taxon>
        <taxon>Streptophyta</taxon>
        <taxon>Embryophyta</taxon>
        <taxon>Tracheophyta</taxon>
        <taxon>Spermatophyta</taxon>
        <taxon>Magnoliopsida</taxon>
        <taxon>Liliopsida</taxon>
        <taxon>Poales</taxon>
        <taxon>Poaceae</taxon>
        <taxon>BOP clade</taxon>
        <taxon>Oryzoideae</taxon>
        <taxon>Oryzeae</taxon>
        <taxon>Oryzinae</taxon>
        <taxon>Oryza</taxon>
    </lineage>
</organism>
<protein>
    <submittedName>
        <fullName evidence="1">Uncharacterized protein</fullName>
    </submittedName>
</protein>
<name>A0A0E0LBA6_ORYPU</name>
<accession>A0A0E0LBA6</accession>
<dbReference type="HOGENOM" id="CLU_1296186_0_0_1"/>
<reference evidence="1" key="2">
    <citation type="submission" date="2018-05" db="EMBL/GenBank/DDBJ databases">
        <title>OpunRS2 (Oryza punctata Reference Sequence Version 2).</title>
        <authorList>
            <person name="Zhang J."/>
            <person name="Kudrna D."/>
            <person name="Lee S."/>
            <person name="Talag J."/>
            <person name="Welchert J."/>
            <person name="Wing R.A."/>
        </authorList>
    </citation>
    <scope>NUCLEOTIDE SEQUENCE [LARGE SCALE GENOMIC DNA]</scope>
</reference>
<evidence type="ECO:0000313" key="2">
    <source>
        <dbReference type="Proteomes" id="UP000026962"/>
    </source>
</evidence>
<dbReference type="EnsemblPlants" id="OPUNC06G12870.1">
    <property type="protein sequence ID" value="OPUNC06G12870.1"/>
    <property type="gene ID" value="OPUNC06G12870"/>
</dbReference>
<sequence length="213" mass="24277">MIIVLAYVDGRIQYGAMGAEYSILPKITFPACDTTTFKDVRNEIFQRLGYNEEQYSISTQARFDFGAPGPHYFQLIPIYEESGWQMIFERTRTRTSWQIVELYVNCTPTQVGLSQVNSTIHVGESSRLPNDSGKDTDIVEDGIGQDDDNEHGSDHYLKNRFFIMTSAQNHVLETTADENFFGPKKQCDNRLTEGKTFDSKEHLQIAIGEFHIA</sequence>